<comment type="catalytic activity">
    <reaction evidence="9">
        <text>S-adenosyl-L-methionine + H(+) = S-adenosyl 3-(methylsulfanyl)propylamine + CO2</text>
        <dbReference type="Rhea" id="RHEA:15981"/>
        <dbReference type="ChEBI" id="CHEBI:15378"/>
        <dbReference type="ChEBI" id="CHEBI:16526"/>
        <dbReference type="ChEBI" id="CHEBI:57443"/>
        <dbReference type="ChEBI" id="CHEBI:59789"/>
        <dbReference type="EC" id="4.1.1.50"/>
    </reaction>
</comment>
<comment type="pathway">
    <text evidence="9">Amine and polyamine biosynthesis; S-adenosylmethioninamine biosynthesis; S-adenosylmethioninamine from S-adenosyl-L-methionine: step 1/1.</text>
</comment>
<protein>
    <recommendedName>
        <fullName evidence="9">S-adenosylmethionine decarboxylase proenzyme</fullName>
        <shortName evidence="9">AdoMetDC</shortName>
        <shortName evidence="9">SAMDC</shortName>
        <ecNumber evidence="9">4.1.1.50</ecNumber>
    </recommendedName>
    <component>
        <recommendedName>
            <fullName evidence="9">S-adenosylmethionine decarboxylase beta chain</fullName>
        </recommendedName>
    </component>
    <component>
        <recommendedName>
            <fullName evidence="9">S-adenosylmethionine decarboxylase alpha chain</fullName>
        </recommendedName>
    </component>
</protein>
<feature type="modified residue" description="Pyruvic acid (Ser); by autocatalysis" evidence="9">
    <location>
        <position position="63"/>
    </location>
</feature>
<keyword evidence="7 9" id="KW-0704">Schiff base</keyword>
<evidence type="ECO:0000256" key="1">
    <source>
        <dbReference type="ARBA" id="ARBA00022793"/>
    </source>
</evidence>
<keyword evidence="4 9" id="KW-0620">Polyamine biosynthesis</keyword>
<feature type="active site" description="Schiff-base intermediate with substrate; via pyruvic acid" evidence="9">
    <location>
        <position position="63"/>
    </location>
</feature>
<comment type="similarity">
    <text evidence="9">Belongs to the prokaryotic AdoMetDC family. Type 1 subfamily.</text>
</comment>
<dbReference type="Proteomes" id="UP000070560">
    <property type="component" value="Chromosome"/>
</dbReference>
<feature type="active site" description="Proton donor; for catalytic activity" evidence="9">
    <location>
        <position position="83"/>
    </location>
</feature>
<dbReference type="Pfam" id="PF02675">
    <property type="entry name" value="AdoMet_dc"/>
    <property type="match status" value="1"/>
</dbReference>
<dbReference type="SUPFAM" id="SSF56276">
    <property type="entry name" value="S-adenosylmethionine decarboxylase"/>
    <property type="match status" value="1"/>
</dbReference>
<comment type="cofactor">
    <cofactor evidence="9">
        <name>pyruvate</name>
        <dbReference type="ChEBI" id="CHEBI:15361"/>
    </cofactor>
    <text evidence="9">Binds 1 pyruvoyl group covalently per subunit.</text>
</comment>
<dbReference type="OrthoDB" id="9793120at2"/>
<reference evidence="10 11" key="1">
    <citation type="submission" date="2015-10" db="EMBL/GenBank/DDBJ databases">
        <title>Candidatus Desulfofervidus auxilii, a hydrogenotrophic sulfate-reducing bacterium involved in the thermophilic anaerobic oxidation of methane.</title>
        <authorList>
            <person name="Krukenberg V."/>
            <person name="Richter M."/>
            <person name="Wegener G."/>
        </authorList>
    </citation>
    <scope>NUCLEOTIDE SEQUENCE [LARGE SCALE GENOMIC DNA]</scope>
    <source>
        <strain evidence="10 11">HS1</strain>
    </source>
</reference>
<comment type="PTM">
    <text evidence="9">Is synthesized initially as an inactive proenzyme. Formation of the active enzyme involves a self-maturation process in which the active site pyruvoyl group is generated from an internal serine residue via an autocatalytic post-translational modification. Two non-identical subunits are generated from the proenzyme in this reaction, and the pyruvate is formed at the N-terminus of the alpha chain, which is derived from the carboxyl end of the proenzyme. The post-translation cleavage follows an unusual pathway, termed non-hydrolytic serinolysis, in which the side chain hydroxyl group of the serine supplies its oxygen atom to form the C-terminus of the beta chain, while the remainder of the serine residue undergoes an oxidative deamination to produce ammonia and the pyruvoyl group blocking the N-terminus of the alpha chain.</text>
</comment>
<dbReference type="HAMAP" id="MF_00464">
    <property type="entry name" value="AdoMetDC_1"/>
    <property type="match status" value="1"/>
</dbReference>
<comment type="function">
    <text evidence="9">Catalyzes the decarboxylation of S-adenosylmethionine to S-adenosylmethioninamine (dcAdoMet), the propylamine donor required for the synthesis of the polyamines spermine and spermidine from the diamine putrescine.</text>
</comment>
<dbReference type="GO" id="GO:0005829">
    <property type="term" value="C:cytosol"/>
    <property type="evidence" value="ECO:0007669"/>
    <property type="project" value="TreeGrafter"/>
</dbReference>
<name>A0A7U4QJE6_DESA2</name>
<feature type="chain" id="PRO_5031658381" description="S-adenosylmethionine decarboxylase alpha chain" evidence="9">
    <location>
        <begin position="63"/>
        <end position="122"/>
    </location>
</feature>
<feature type="site" description="Cleavage (non-hydrolytic); by autolysis" evidence="9">
    <location>
        <begin position="62"/>
        <end position="63"/>
    </location>
</feature>
<evidence type="ECO:0000256" key="8">
    <source>
        <dbReference type="ARBA" id="ARBA00023317"/>
    </source>
</evidence>
<organism evidence="10 11">
    <name type="scientific">Desulfofervidus auxilii</name>
    <dbReference type="NCBI Taxonomy" id="1621989"/>
    <lineage>
        <taxon>Bacteria</taxon>
        <taxon>Pseudomonadati</taxon>
        <taxon>Thermodesulfobacteriota</taxon>
        <taxon>Candidatus Desulfofervidia</taxon>
        <taxon>Candidatus Desulfofervidales</taxon>
        <taxon>Candidatus Desulfofervidaceae</taxon>
        <taxon>Candidatus Desulfofervidus</taxon>
    </lineage>
</organism>
<evidence type="ECO:0000256" key="2">
    <source>
        <dbReference type="ARBA" id="ARBA00022813"/>
    </source>
</evidence>
<dbReference type="InterPro" id="IPR016067">
    <property type="entry name" value="S-AdoMet_deCO2ase_core"/>
</dbReference>
<keyword evidence="3 9" id="KW-0745">Spermidine biosynthesis</keyword>
<dbReference type="InterPro" id="IPR003826">
    <property type="entry name" value="AdoMetDC_fam_prok"/>
</dbReference>
<gene>
    <name evidence="9" type="primary">speH</name>
    <name evidence="10" type="ORF">HS1_000657</name>
</gene>
<dbReference type="EMBL" id="CP013015">
    <property type="protein sequence ID" value="AMM40463.1"/>
    <property type="molecule type" value="Genomic_DNA"/>
</dbReference>
<dbReference type="KEGG" id="daw:HS1_000657"/>
<dbReference type="RefSeq" id="WP_066060875.1">
    <property type="nucleotide sequence ID" value="NZ_CP013015.1"/>
</dbReference>
<dbReference type="Gene3D" id="3.60.90.10">
    <property type="entry name" value="S-adenosylmethionine decarboxylase"/>
    <property type="match status" value="1"/>
</dbReference>
<dbReference type="AlphaFoldDB" id="A0A7U4QJE6"/>
<sequence>MAWMGKHLILELWGCNGRVLNSEVLIKGMLEKAVEVSGTTLVELKTHKFNPQGLSAVALLKESYMSVHSWPEIGYAAIDIYTCVPYVRPEEVVSVVKQYLKPKKMHVLDFHRGDSYSDAEQK</sequence>
<dbReference type="PANTHER" id="PTHR33866">
    <property type="entry name" value="S-ADENOSYLMETHIONINE DECARBOXYLASE PROENZYME"/>
    <property type="match status" value="1"/>
</dbReference>
<feature type="chain" id="PRO_5031658382" description="S-adenosylmethionine decarboxylase beta chain" evidence="9">
    <location>
        <begin position="1"/>
        <end position="62"/>
    </location>
</feature>
<keyword evidence="9" id="KW-0949">S-adenosyl-L-methionine</keyword>
<evidence type="ECO:0000256" key="7">
    <source>
        <dbReference type="ARBA" id="ARBA00023270"/>
    </source>
</evidence>
<keyword evidence="5 9" id="KW-0865">Zymogen</keyword>
<comment type="subunit">
    <text evidence="9">Heterotetramer of two alpha and two beta chains arranged as a dimer of alpha/beta heterodimers.</text>
</comment>
<evidence type="ECO:0000256" key="6">
    <source>
        <dbReference type="ARBA" id="ARBA00023239"/>
    </source>
</evidence>
<dbReference type="PANTHER" id="PTHR33866:SF2">
    <property type="entry name" value="S-ADENOSYLMETHIONINE DECARBOXYLASE PROENZYME"/>
    <property type="match status" value="1"/>
</dbReference>
<evidence type="ECO:0000256" key="5">
    <source>
        <dbReference type="ARBA" id="ARBA00023145"/>
    </source>
</evidence>
<keyword evidence="6 9" id="KW-0456">Lyase</keyword>
<evidence type="ECO:0000313" key="10">
    <source>
        <dbReference type="EMBL" id="AMM40463.1"/>
    </source>
</evidence>
<dbReference type="GO" id="GO:0008295">
    <property type="term" value="P:spermidine biosynthetic process"/>
    <property type="evidence" value="ECO:0007669"/>
    <property type="project" value="UniProtKB-UniRule"/>
</dbReference>
<dbReference type="EC" id="4.1.1.50" evidence="9"/>
<proteinExistence type="inferred from homology"/>
<evidence type="ECO:0000256" key="9">
    <source>
        <dbReference type="HAMAP-Rule" id="MF_00464"/>
    </source>
</evidence>
<evidence type="ECO:0000313" key="11">
    <source>
        <dbReference type="Proteomes" id="UP000070560"/>
    </source>
</evidence>
<keyword evidence="11" id="KW-1185">Reference proteome</keyword>
<dbReference type="GO" id="GO:0004014">
    <property type="term" value="F:adenosylmethionine decarboxylase activity"/>
    <property type="evidence" value="ECO:0007669"/>
    <property type="project" value="UniProtKB-UniRule"/>
</dbReference>
<feature type="active site" description="Proton acceptor; for processing activity" evidence="9">
    <location>
        <position position="68"/>
    </location>
</feature>
<dbReference type="InterPro" id="IPR017716">
    <property type="entry name" value="S-AdoMet_deCOase_pro-enz"/>
</dbReference>
<evidence type="ECO:0000256" key="4">
    <source>
        <dbReference type="ARBA" id="ARBA00023115"/>
    </source>
</evidence>
<accession>A0A7U4QJE6</accession>
<keyword evidence="1 9" id="KW-0210">Decarboxylase</keyword>
<keyword evidence="2 9" id="KW-0068">Autocatalytic cleavage</keyword>
<evidence type="ECO:0000256" key="3">
    <source>
        <dbReference type="ARBA" id="ARBA00023066"/>
    </source>
</evidence>
<keyword evidence="8 9" id="KW-0670">Pyruvate</keyword>
<dbReference type="NCBIfam" id="TIGR03330">
    <property type="entry name" value="SAM_DCase_Bsu"/>
    <property type="match status" value="1"/>
</dbReference>
<dbReference type="UniPathway" id="UPA00331">
    <property type="reaction ID" value="UER00451"/>
</dbReference>